<name>A0AC61YC96_9FLAO</name>
<protein>
    <submittedName>
        <fullName evidence="1">Uncharacterized protein</fullName>
    </submittedName>
</protein>
<sequence>MRNLIIYIFILFSSVLTAQNSFKKGEQLFKNEQWLEAKSKFQEVESSSANYPKSQEYLGDIAAHQKEWDEALDYYEYLVEKYPESANYNFKYGGALGMKALTLSKMQAAFYISDIKYYLKQAAQLDSKHIEVRWALVELYMELPGILGGSSETAYQYAYQLQKISEVDGWLAKGFIARKEEDFSLAEKYFKNALRVGGSVTCYEKLLELYLQNTKEHHKAKNLLEEAKKAHPHANWTSFVSKFS</sequence>
<gene>
    <name evidence="1" type="ORF">FVB9532_02785</name>
</gene>
<dbReference type="Proteomes" id="UP000356253">
    <property type="component" value="Unassembled WGS sequence"/>
</dbReference>
<evidence type="ECO:0000313" key="2">
    <source>
        <dbReference type="Proteomes" id="UP000356253"/>
    </source>
</evidence>
<accession>A0AC61YC96</accession>
<comment type="caution">
    <text evidence="1">The sequence shown here is derived from an EMBL/GenBank/DDBJ whole genome shotgun (WGS) entry which is preliminary data.</text>
</comment>
<organism evidence="1 2">
    <name type="scientific">Mesonia oceanica</name>
    <dbReference type="NCBI Taxonomy" id="2687242"/>
    <lineage>
        <taxon>Bacteria</taxon>
        <taxon>Pseudomonadati</taxon>
        <taxon>Bacteroidota</taxon>
        <taxon>Flavobacteriia</taxon>
        <taxon>Flavobacteriales</taxon>
        <taxon>Flavobacteriaceae</taxon>
        <taxon>Mesonia</taxon>
    </lineage>
</organism>
<proteinExistence type="predicted"/>
<evidence type="ECO:0000313" key="1">
    <source>
        <dbReference type="EMBL" id="VVV01493.1"/>
    </source>
</evidence>
<dbReference type="EMBL" id="CABVMM010000011">
    <property type="protein sequence ID" value="VVV01493.1"/>
    <property type="molecule type" value="Genomic_DNA"/>
</dbReference>
<reference evidence="1" key="1">
    <citation type="submission" date="2019-09" db="EMBL/GenBank/DDBJ databases">
        <authorList>
            <person name="Rodrigo-Torres L."/>
            <person name="Arahal R. D."/>
            <person name="Lucena T."/>
        </authorList>
    </citation>
    <scope>NUCLEOTIDE SEQUENCE</scope>
    <source>
        <strain evidence="1">ISS653</strain>
    </source>
</reference>
<keyword evidence="2" id="KW-1185">Reference proteome</keyword>